<dbReference type="RefSeq" id="WP_031573505.1">
    <property type="nucleotide sequence ID" value="NZ_DAMANS010000045.1"/>
</dbReference>
<feature type="transmembrane region" description="Helical" evidence="1">
    <location>
        <begin position="53"/>
        <end position="69"/>
    </location>
</feature>
<sequence>MREKKMLVMNIVFCVVVFGLILWPQASYRQEALESGLSYLEYYTMHGAKDSYAAYISLGALFINGSYFFEKMRTKDK</sequence>
<evidence type="ECO:0000313" key="2">
    <source>
        <dbReference type="EMBL" id="SDI00569.1"/>
    </source>
</evidence>
<name>A0A1G8H1Y3_9CLOT</name>
<evidence type="ECO:0000256" key="1">
    <source>
        <dbReference type="SAM" id="Phobius"/>
    </source>
</evidence>
<reference evidence="2 3" key="1">
    <citation type="submission" date="2016-10" db="EMBL/GenBank/DDBJ databases">
        <authorList>
            <person name="de Groot N.N."/>
        </authorList>
    </citation>
    <scope>NUCLEOTIDE SEQUENCE [LARGE SCALE GENOMIC DNA]</scope>
    <source>
        <strain evidence="2 3">CGMCC 1.5058</strain>
    </source>
</reference>
<accession>A0A1G8H1Y3</accession>
<protein>
    <submittedName>
        <fullName evidence="2">Uncharacterized protein</fullName>
    </submittedName>
</protein>
<keyword evidence="1" id="KW-1133">Transmembrane helix</keyword>
<keyword evidence="1" id="KW-0812">Transmembrane</keyword>
<organism evidence="2 3">
    <name type="scientific">Proteiniclasticum ruminis</name>
    <dbReference type="NCBI Taxonomy" id="398199"/>
    <lineage>
        <taxon>Bacteria</taxon>
        <taxon>Bacillati</taxon>
        <taxon>Bacillota</taxon>
        <taxon>Clostridia</taxon>
        <taxon>Eubacteriales</taxon>
        <taxon>Clostridiaceae</taxon>
        <taxon>Proteiniclasticum</taxon>
    </lineage>
</organism>
<gene>
    <name evidence="2" type="ORF">SAMN05421804_101442</name>
</gene>
<evidence type="ECO:0000313" key="3">
    <source>
        <dbReference type="Proteomes" id="UP000183255"/>
    </source>
</evidence>
<keyword evidence="1" id="KW-0472">Membrane</keyword>
<dbReference type="AlphaFoldDB" id="A0A1G8H1Y3"/>
<proteinExistence type="predicted"/>
<dbReference type="Proteomes" id="UP000183255">
    <property type="component" value="Unassembled WGS sequence"/>
</dbReference>
<dbReference type="EMBL" id="FNDZ01000001">
    <property type="protein sequence ID" value="SDI00569.1"/>
    <property type="molecule type" value="Genomic_DNA"/>
</dbReference>